<gene>
    <name evidence="2" type="ORF">ColLi_04251</name>
</gene>
<evidence type="ECO:0000313" key="2">
    <source>
        <dbReference type="EMBL" id="GJC81412.1"/>
    </source>
</evidence>
<feature type="compositionally biased region" description="Basic and acidic residues" evidence="1">
    <location>
        <begin position="130"/>
        <end position="140"/>
    </location>
</feature>
<dbReference type="AlphaFoldDB" id="A0AA37GIN3"/>
<reference evidence="2 3" key="1">
    <citation type="submission" date="2021-07" db="EMBL/GenBank/DDBJ databases">
        <title>Genome data of Colletotrichum spaethianum.</title>
        <authorList>
            <person name="Utami Y.D."/>
            <person name="Hiruma K."/>
        </authorList>
    </citation>
    <scope>NUCLEOTIDE SEQUENCE [LARGE SCALE GENOMIC DNA]</scope>
    <source>
        <strain evidence="2 3">MAFF 242679</strain>
    </source>
</reference>
<comment type="caution">
    <text evidence="2">The sequence shown here is derived from an EMBL/GenBank/DDBJ whole genome shotgun (WGS) entry which is preliminary data.</text>
</comment>
<organism evidence="2 3">
    <name type="scientific">Colletotrichum liriopes</name>
    <dbReference type="NCBI Taxonomy" id="708192"/>
    <lineage>
        <taxon>Eukaryota</taxon>
        <taxon>Fungi</taxon>
        <taxon>Dikarya</taxon>
        <taxon>Ascomycota</taxon>
        <taxon>Pezizomycotina</taxon>
        <taxon>Sordariomycetes</taxon>
        <taxon>Hypocreomycetidae</taxon>
        <taxon>Glomerellales</taxon>
        <taxon>Glomerellaceae</taxon>
        <taxon>Colletotrichum</taxon>
        <taxon>Colletotrichum spaethianum species complex</taxon>
    </lineage>
</organism>
<feature type="compositionally biased region" description="Gly residues" evidence="1">
    <location>
        <begin position="118"/>
        <end position="129"/>
    </location>
</feature>
<keyword evidence="3" id="KW-1185">Reference proteome</keyword>
<proteinExistence type="predicted"/>
<evidence type="ECO:0000256" key="1">
    <source>
        <dbReference type="SAM" id="MobiDB-lite"/>
    </source>
</evidence>
<evidence type="ECO:0000313" key="3">
    <source>
        <dbReference type="Proteomes" id="UP001055172"/>
    </source>
</evidence>
<protein>
    <submittedName>
        <fullName evidence="2">Uncharacterized protein</fullName>
    </submittedName>
</protein>
<dbReference type="EMBL" id="BPPX01000007">
    <property type="protein sequence ID" value="GJC81412.1"/>
    <property type="molecule type" value="Genomic_DNA"/>
</dbReference>
<dbReference type="Proteomes" id="UP001055172">
    <property type="component" value="Unassembled WGS sequence"/>
</dbReference>
<accession>A0AA37GIN3</accession>
<feature type="region of interest" description="Disordered" evidence="1">
    <location>
        <begin position="118"/>
        <end position="140"/>
    </location>
</feature>
<name>A0AA37GIN3_9PEZI</name>
<sequence length="162" mass="15910">MVEVSPLLELMPGESILADSSPPDVLDGAGALAVDTLDLVGTNDGVLEGSAVVEDEDGVLVAALSLTSALDATAVGLQATIEGAGDSLGSLVGDGALGGGDGERGTLLDGAEVVGAGLSAGGGESSGGRDGSDDSGELHFESGGWLKNTWGWKSWNVLTTKE</sequence>